<dbReference type="CDD" id="cd06257">
    <property type="entry name" value="DnaJ"/>
    <property type="match status" value="1"/>
</dbReference>
<dbReference type="SMART" id="SM00271">
    <property type="entry name" value="DnaJ"/>
    <property type="match status" value="1"/>
</dbReference>
<dbReference type="InterPro" id="IPR050817">
    <property type="entry name" value="DjlA_DnaK_co-chaperone"/>
</dbReference>
<feature type="compositionally biased region" description="Basic and acidic residues" evidence="2">
    <location>
        <begin position="64"/>
        <end position="102"/>
    </location>
</feature>
<dbReference type="EMBL" id="DXBG01000302">
    <property type="protein sequence ID" value="HIZ66781.1"/>
    <property type="molecule type" value="Genomic_DNA"/>
</dbReference>
<comment type="caution">
    <text evidence="4">The sequence shown here is derived from an EMBL/GenBank/DDBJ whole genome shotgun (WGS) entry which is preliminary data.</text>
</comment>
<dbReference type="InterPro" id="IPR036869">
    <property type="entry name" value="J_dom_sf"/>
</dbReference>
<evidence type="ECO:0000256" key="2">
    <source>
        <dbReference type="SAM" id="MobiDB-lite"/>
    </source>
</evidence>
<accession>A0A9D2FU68</accession>
<evidence type="ECO:0000313" key="5">
    <source>
        <dbReference type="Proteomes" id="UP000824056"/>
    </source>
</evidence>
<dbReference type="GO" id="GO:0006260">
    <property type="term" value="P:DNA replication"/>
    <property type="evidence" value="ECO:0007669"/>
    <property type="project" value="UniProtKB-KW"/>
</dbReference>
<evidence type="ECO:0000256" key="1">
    <source>
        <dbReference type="ARBA" id="ARBA00022705"/>
    </source>
</evidence>
<dbReference type="Proteomes" id="UP000824056">
    <property type="component" value="Unassembled WGS sequence"/>
</dbReference>
<dbReference type="Gene3D" id="1.10.287.110">
    <property type="entry name" value="DnaJ domain"/>
    <property type="match status" value="1"/>
</dbReference>
<reference evidence="4" key="1">
    <citation type="journal article" date="2021" name="PeerJ">
        <title>Extensive microbial diversity within the chicken gut microbiome revealed by metagenomics and culture.</title>
        <authorList>
            <person name="Gilroy R."/>
            <person name="Ravi A."/>
            <person name="Getino M."/>
            <person name="Pursley I."/>
            <person name="Horton D.L."/>
            <person name="Alikhan N.F."/>
            <person name="Baker D."/>
            <person name="Gharbi K."/>
            <person name="Hall N."/>
            <person name="Watson M."/>
            <person name="Adriaenssens E.M."/>
            <person name="Foster-Nyarko E."/>
            <person name="Jarju S."/>
            <person name="Secka A."/>
            <person name="Antonio M."/>
            <person name="Oren A."/>
            <person name="Chaudhuri R.R."/>
            <person name="La Ragione R."/>
            <person name="Hildebrand F."/>
            <person name="Pallen M.J."/>
        </authorList>
    </citation>
    <scope>NUCLEOTIDE SEQUENCE</scope>
    <source>
        <strain evidence="4">1068</strain>
    </source>
</reference>
<dbReference type="PROSITE" id="PS50076">
    <property type="entry name" value="DNAJ_2"/>
    <property type="match status" value="1"/>
</dbReference>
<reference evidence="4" key="2">
    <citation type="submission" date="2021-04" db="EMBL/GenBank/DDBJ databases">
        <authorList>
            <person name="Gilroy R."/>
        </authorList>
    </citation>
    <scope>NUCLEOTIDE SEQUENCE</scope>
    <source>
        <strain evidence="4">1068</strain>
    </source>
</reference>
<dbReference type="Pfam" id="PF00226">
    <property type="entry name" value="DnaJ"/>
    <property type="match status" value="1"/>
</dbReference>
<dbReference type="AlphaFoldDB" id="A0A9D2FU68"/>
<gene>
    <name evidence="4" type="ORF">H9809_12945</name>
</gene>
<organism evidence="4 5">
    <name type="scientific">Candidatus Blautia pullicola</name>
    <dbReference type="NCBI Taxonomy" id="2838498"/>
    <lineage>
        <taxon>Bacteria</taxon>
        <taxon>Bacillati</taxon>
        <taxon>Bacillota</taxon>
        <taxon>Clostridia</taxon>
        <taxon>Lachnospirales</taxon>
        <taxon>Lachnospiraceae</taxon>
        <taxon>Blautia</taxon>
    </lineage>
</organism>
<keyword evidence="1" id="KW-0235">DNA replication</keyword>
<feature type="non-terminal residue" evidence="4">
    <location>
        <position position="102"/>
    </location>
</feature>
<name>A0A9D2FU68_9FIRM</name>
<dbReference type="InterPro" id="IPR001623">
    <property type="entry name" value="DnaJ_domain"/>
</dbReference>
<feature type="domain" description="J" evidence="3">
    <location>
        <begin position="5"/>
        <end position="56"/>
    </location>
</feature>
<dbReference type="PRINTS" id="PR00625">
    <property type="entry name" value="JDOMAIN"/>
</dbReference>
<dbReference type="SUPFAM" id="SSF46565">
    <property type="entry name" value="Chaperone J-domain"/>
    <property type="match status" value="1"/>
</dbReference>
<protein>
    <submittedName>
        <fullName evidence="4">J domain-containing protein</fullName>
    </submittedName>
</protein>
<evidence type="ECO:0000259" key="3">
    <source>
        <dbReference type="PROSITE" id="PS50076"/>
    </source>
</evidence>
<proteinExistence type="predicted"/>
<evidence type="ECO:0000313" key="4">
    <source>
        <dbReference type="EMBL" id="HIZ66781.1"/>
    </source>
</evidence>
<sequence length="102" mass="11945">MDKLTAEKILGVQPGASRQEIKRAYAAMVRTYHPEEFPEEFQRIQEAYEVLTKGGGNTAPFSEPKPREENTKSMEKDRTEEKREPEKRKIEEHDIYFDNEKG</sequence>
<feature type="region of interest" description="Disordered" evidence="2">
    <location>
        <begin position="53"/>
        <end position="102"/>
    </location>
</feature>
<dbReference type="PANTHER" id="PTHR24074">
    <property type="entry name" value="CO-CHAPERONE PROTEIN DJLA"/>
    <property type="match status" value="1"/>
</dbReference>